<dbReference type="SUPFAM" id="SSF56601">
    <property type="entry name" value="beta-lactamase/transpeptidase-like"/>
    <property type="match status" value="1"/>
</dbReference>
<dbReference type="InterPro" id="IPR032710">
    <property type="entry name" value="NTF2-like_dom_sf"/>
</dbReference>
<dbReference type="PROSITE" id="PS51257">
    <property type="entry name" value="PROKAR_LIPOPROTEIN"/>
    <property type="match status" value="1"/>
</dbReference>
<comment type="caution">
    <text evidence="7">The sequence shown here is derived from an EMBL/GenBank/DDBJ whole genome shotgun (WGS) entry which is preliminary data.</text>
</comment>
<name>A0A972K1Z5_9BACL</name>
<gene>
    <name evidence="7" type="ORF">GC093_08840</name>
</gene>
<dbReference type="InterPro" id="IPR050515">
    <property type="entry name" value="Beta-lactam/transpept"/>
</dbReference>
<dbReference type="GO" id="GO:0071972">
    <property type="term" value="F:peptidoglycan L,D-transpeptidase activity"/>
    <property type="evidence" value="ECO:0007669"/>
    <property type="project" value="TreeGrafter"/>
</dbReference>
<dbReference type="SUPFAM" id="SSF56519">
    <property type="entry name" value="Penicillin binding protein dimerisation domain"/>
    <property type="match status" value="1"/>
</dbReference>
<dbReference type="RefSeq" id="WP_171651520.1">
    <property type="nucleotide sequence ID" value="NZ_WHOD01000045.1"/>
</dbReference>
<keyword evidence="3" id="KW-0472">Membrane</keyword>
<comment type="similarity">
    <text evidence="2">Belongs to the transpeptidase family.</text>
</comment>
<comment type="subcellular location">
    <subcellularLocation>
        <location evidence="1">Membrane</location>
    </subcellularLocation>
</comment>
<dbReference type="GO" id="GO:0005886">
    <property type="term" value="C:plasma membrane"/>
    <property type="evidence" value="ECO:0007669"/>
    <property type="project" value="TreeGrafter"/>
</dbReference>
<evidence type="ECO:0000256" key="2">
    <source>
        <dbReference type="ARBA" id="ARBA00007171"/>
    </source>
</evidence>
<dbReference type="Gene3D" id="3.90.1310.10">
    <property type="entry name" value="Penicillin-binding protein 2a (Domain 2)"/>
    <property type="match status" value="1"/>
</dbReference>
<evidence type="ECO:0000259" key="6">
    <source>
        <dbReference type="Pfam" id="PF05223"/>
    </source>
</evidence>
<dbReference type="Pfam" id="PF05223">
    <property type="entry name" value="MecA_N"/>
    <property type="match status" value="1"/>
</dbReference>
<dbReference type="Pfam" id="PF03717">
    <property type="entry name" value="PBP_dimer"/>
    <property type="match status" value="1"/>
</dbReference>
<evidence type="ECO:0000256" key="3">
    <source>
        <dbReference type="ARBA" id="ARBA00023136"/>
    </source>
</evidence>
<dbReference type="GO" id="GO:0071555">
    <property type="term" value="P:cell wall organization"/>
    <property type="evidence" value="ECO:0007669"/>
    <property type="project" value="TreeGrafter"/>
</dbReference>
<feature type="domain" description="Penicillin-binding protein transpeptidase" evidence="4">
    <location>
        <begin position="363"/>
        <end position="673"/>
    </location>
</feature>
<dbReference type="GO" id="GO:0046677">
    <property type="term" value="P:response to antibiotic"/>
    <property type="evidence" value="ECO:0007669"/>
    <property type="project" value="InterPro"/>
</dbReference>
<dbReference type="PANTHER" id="PTHR30627">
    <property type="entry name" value="PEPTIDOGLYCAN D,D-TRANSPEPTIDASE"/>
    <property type="match status" value="1"/>
</dbReference>
<feature type="domain" description="NTF2-like N-terminal transpeptidase" evidence="6">
    <location>
        <begin position="31"/>
        <end position="152"/>
    </location>
</feature>
<dbReference type="Gene3D" id="3.40.710.10">
    <property type="entry name" value="DD-peptidase/beta-lactamase superfamily"/>
    <property type="match status" value="1"/>
</dbReference>
<keyword evidence="8" id="KW-1185">Reference proteome</keyword>
<evidence type="ECO:0000313" key="8">
    <source>
        <dbReference type="Proteomes" id="UP000641588"/>
    </source>
</evidence>
<dbReference type="Gene3D" id="3.30.1390.30">
    <property type="entry name" value="Penicillin-binding protein 2a, domain 3"/>
    <property type="match status" value="1"/>
</dbReference>
<dbReference type="Gene3D" id="3.10.450.100">
    <property type="entry name" value="NTF2-like, domain 1"/>
    <property type="match status" value="1"/>
</dbReference>
<dbReference type="SUPFAM" id="SSF54427">
    <property type="entry name" value="NTF2-like"/>
    <property type="match status" value="1"/>
</dbReference>
<proteinExistence type="inferred from homology"/>
<dbReference type="Pfam" id="PF00905">
    <property type="entry name" value="Transpeptidase"/>
    <property type="match status" value="1"/>
</dbReference>
<accession>A0A972K1Z5</accession>
<evidence type="ECO:0000256" key="1">
    <source>
        <dbReference type="ARBA" id="ARBA00004370"/>
    </source>
</evidence>
<dbReference type="PANTHER" id="PTHR30627:SF25">
    <property type="entry name" value="PENICILLIN-BINDING PROTEIN 3"/>
    <property type="match status" value="1"/>
</dbReference>
<dbReference type="InterPro" id="IPR005311">
    <property type="entry name" value="PBP_dimer"/>
</dbReference>
<sequence>MITKQTIAILMLIVTMAIGAGCKEKGPTSEEVLLQYITDWEKGEYSTMYSMLSDKAKTVITQEAFSKRHESIYEGIAAKGLTIKLIPQTQDTAKGNKQGSEKEPVKHPIKVQMETFAGPVAFDNLAMMVMENNIWHLEWNPSLLFPSLKEEDKVRVQQIKAVRGEITDRDGNGLAINEERAEIGIIPNRLPNPPTEALRQLAELMKLNIEDIDKKRNASWVKPDFFVPVALISRSDKRLAAATSIPGVSYQPKKVRTYPLQEAAAHLVGYVGKLTQEEWTTYKDKGYQIDDDIGKAGLEQVLEERLRGKDGGRIFISDVNGKEKVNVVKLEAHNGENIRLAINADLQMEIYRQLDSNAGVGAALHPITGDVLALVSSPSYDPNVFVAGVSAGQWKEWNENPAKPLLNRFARTFSPGSAFKPLTAAIGLQTKTIDPVQLREIPGLHWKKDTSWGNYEVTRVSEAATQVDLQKALLYSDNIYFAQAALEMGKDSFMQEAGKFGLGEKLPIPYPLDTSTLVNKTMKNDIQLADSGYGQGEVQMNPLHVAVTYTPFVNQGNLIAPKLLLDSANGSTNGEVWKKAAMSEQVAALLQQDLIQVIEHPQGTGRGARIKGLTLAGKTGTAELKQTKGTQGKEVGWFVAFNVKNPQLLIALMMEDVQSRGGSHVLSPKISAIFKSFVRE</sequence>
<evidence type="ECO:0000313" key="7">
    <source>
        <dbReference type="EMBL" id="NOU93322.1"/>
    </source>
</evidence>
<dbReference type="Proteomes" id="UP000641588">
    <property type="component" value="Unassembled WGS sequence"/>
</dbReference>
<dbReference type="InterPro" id="IPR001460">
    <property type="entry name" value="PCN-bd_Tpept"/>
</dbReference>
<reference evidence="7" key="1">
    <citation type="submission" date="2019-10" db="EMBL/GenBank/DDBJ databases">
        <title>Description of Paenibacillus glebae sp. nov.</title>
        <authorList>
            <person name="Carlier A."/>
            <person name="Qi S."/>
        </authorList>
    </citation>
    <scope>NUCLEOTIDE SEQUENCE</scope>
    <source>
        <strain evidence="7">LMG 31456</strain>
    </source>
</reference>
<dbReference type="InterPro" id="IPR036138">
    <property type="entry name" value="PBP_dimer_sf"/>
</dbReference>
<organism evidence="7 8">
    <name type="scientific">Paenibacillus foliorum</name>
    <dbReference type="NCBI Taxonomy" id="2654974"/>
    <lineage>
        <taxon>Bacteria</taxon>
        <taxon>Bacillati</taxon>
        <taxon>Bacillota</taxon>
        <taxon>Bacilli</taxon>
        <taxon>Bacillales</taxon>
        <taxon>Paenibacillaceae</taxon>
        <taxon>Paenibacillus</taxon>
    </lineage>
</organism>
<dbReference type="InterPro" id="IPR012338">
    <property type="entry name" value="Beta-lactam/transpept-like"/>
</dbReference>
<dbReference type="GO" id="GO:0008658">
    <property type="term" value="F:penicillin binding"/>
    <property type="evidence" value="ECO:0007669"/>
    <property type="project" value="InterPro"/>
</dbReference>
<dbReference type="AlphaFoldDB" id="A0A972K1Z5"/>
<evidence type="ECO:0000259" key="4">
    <source>
        <dbReference type="Pfam" id="PF00905"/>
    </source>
</evidence>
<dbReference type="InterPro" id="IPR007887">
    <property type="entry name" value="MecA_N"/>
</dbReference>
<dbReference type="EMBL" id="WHOD01000045">
    <property type="protein sequence ID" value="NOU93322.1"/>
    <property type="molecule type" value="Genomic_DNA"/>
</dbReference>
<protein>
    <submittedName>
        <fullName evidence="7">Penicillin-binding transpeptidase domain-containing protein</fullName>
    </submittedName>
</protein>
<evidence type="ECO:0000259" key="5">
    <source>
        <dbReference type="Pfam" id="PF03717"/>
    </source>
</evidence>
<feature type="domain" description="Penicillin-binding protein dimerisation" evidence="5">
    <location>
        <begin position="159"/>
        <end position="324"/>
    </location>
</feature>